<dbReference type="SUPFAM" id="SSF53720">
    <property type="entry name" value="ALDH-like"/>
    <property type="match status" value="1"/>
</dbReference>
<sequence>MKFSEQQLNHMLEEHQAYFYAGMTRPVEFRIAQLEILKSTIKKYEVEVIEALYKDLRKSEFEAYVTEIGLVYDNISFMIKNIAQWMEPKYVKTPVALMPSKSFVVNDPYGTVLIIAPFNYPFQLIMEPLIGAIIGGNCAVIKPSEATPHTTNIVKKIISEAFDPRYIRVLEGEKEETSLLIHAPFDFIFFTGSVQVGKIVMKAAAERLTPIALELGGKSPAIVDHTANLAVAAKRIVWGKFVNAGQTCIAPDYVLVEESVKDKFIEQMKKAITQFYGKELQQSPDLGRIVNGNHFDRLKRILEEESDHIIFGGKTDRDDLFMEPTLLNGVDFNSPSMEEELFGPILPIIAYNDLRTIIQQIRKFPKPLAAYMFSEHEKAQQFFLQELPFGGGCINDTITHAGSAHLPFGGVGNSGVQSYHGEASFTLFTHQKSIVKKNTSLPVNIVFPPYKNKVKLVRGLLK</sequence>
<dbReference type="AlphaFoldDB" id="A0A1I5WT60"/>
<dbReference type="InterPro" id="IPR016160">
    <property type="entry name" value="Ald_DH_CS_CYS"/>
</dbReference>
<evidence type="ECO:0000256" key="5">
    <source>
        <dbReference type="PIRSR" id="PIRSR036492-1"/>
    </source>
</evidence>
<dbReference type="InterPro" id="IPR016163">
    <property type="entry name" value="Ald_DH_C"/>
</dbReference>
<evidence type="ECO:0000259" key="8">
    <source>
        <dbReference type="Pfam" id="PF00171"/>
    </source>
</evidence>
<dbReference type="GO" id="GO:0005737">
    <property type="term" value="C:cytoplasm"/>
    <property type="evidence" value="ECO:0007669"/>
    <property type="project" value="TreeGrafter"/>
</dbReference>
<dbReference type="GO" id="GO:0006081">
    <property type="term" value="P:aldehyde metabolic process"/>
    <property type="evidence" value="ECO:0007669"/>
    <property type="project" value="InterPro"/>
</dbReference>
<evidence type="ECO:0000256" key="4">
    <source>
        <dbReference type="PIRNR" id="PIRNR036492"/>
    </source>
</evidence>
<gene>
    <name evidence="9" type="ORF">SAMN05421670_1434</name>
</gene>
<keyword evidence="10" id="KW-1185">Reference proteome</keyword>
<dbReference type="Gene3D" id="3.40.605.10">
    <property type="entry name" value="Aldehyde Dehydrogenase, Chain A, domain 1"/>
    <property type="match status" value="1"/>
</dbReference>
<dbReference type="STRING" id="126156.SAMN05421670_1434"/>
<feature type="active site" evidence="5 6">
    <location>
        <position position="214"/>
    </location>
</feature>
<dbReference type="PROSITE" id="PS00070">
    <property type="entry name" value="ALDEHYDE_DEHYDR_CYS"/>
    <property type="match status" value="1"/>
</dbReference>
<evidence type="ECO:0000256" key="7">
    <source>
        <dbReference type="RuleBase" id="RU003345"/>
    </source>
</evidence>
<proteinExistence type="inferred from homology"/>
<protein>
    <recommendedName>
        <fullName evidence="4">Aldehyde dehydrogenase</fullName>
    </recommendedName>
</protein>
<evidence type="ECO:0000313" key="9">
    <source>
        <dbReference type="EMBL" id="SFQ22953.1"/>
    </source>
</evidence>
<dbReference type="Proteomes" id="UP000198734">
    <property type="component" value="Unassembled WGS sequence"/>
</dbReference>
<reference evidence="10" key="1">
    <citation type="submission" date="2016-10" db="EMBL/GenBank/DDBJ databases">
        <authorList>
            <person name="Varghese N."/>
            <person name="Submissions S."/>
        </authorList>
    </citation>
    <scope>NUCLEOTIDE SEQUENCE [LARGE SCALE GENOMIC DNA]</scope>
    <source>
        <strain evidence="10">DSM 11706</strain>
    </source>
</reference>
<dbReference type="CDD" id="cd07136">
    <property type="entry name" value="ALDH_YwdH-P39616"/>
    <property type="match status" value="1"/>
</dbReference>
<accession>A0A1I5WT60</accession>
<feature type="domain" description="Aldehyde dehydrogenase" evidence="8">
    <location>
        <begin position="5"/>
        <end position="434"/>
    </location>
</feature>
<dbReference type="InterPro" id="IPR015590">
    <property type="entry name" value="Aldehyde_DH_dom"/>
</dbReference>
<evidence type="ECO:0000256" key="6">
    <source>
        <dbReference type="PROSITE-ProRule" id="PRU10007"/>
    </source>
</evidence>
<comment type="similarity">
    <text evidence="1 4 7">Belongs to the aldehyde dehydrogenase family.</text>
</comment>
<dbReference type="RefSeq" id="WP_093535532.1">
    <property type="nucleotide sequence ID" value="NZ_FOXU01000001.1"/>
</dbReference>
<evidence type="ECO:0000313" key="10">
    <source>
        <dbReference type="Proteomes" id="UP000198734"/>
    </source>
</evidence>
<dbReference type="OrthoDB" id="9762913at2"/>
<dbReference type="InterPro" id="IPR016161">
    <property type="entry name" value="Ald_DH/histidinol_DH"/>
</dbReference>
<dbReference type="InterPro" id="IPR029510">
    <property type="entry name" value="Ald_DH_CS_GLU"/>
</dbReference>
<dbReference type="Gene3D" id="3.40.309.10">
    <property type="entry name" value="Aldehyde Dehydrogenase, Chain A, domain 2"/>
    <property type="match status" value="1"/>
</dbReference>
<dbReference type="Pfam" id="PF00171">
    <property type="entry name" value="Aldedh"/>
    <property type="match status" value="1"/>
</dbReference>
<organism evidence="9 10">
    <name type="scientific">Psychrobacillus psychrotolerans</name>
    <dbReference type="NCBI Taxonomy" id="126156"/>
    <lineage>
        <taxon>Bacteria</taxon>
        <taxon>Bacillati</taxon>
        <taxon>Bacillota</taxon>
        <taxon>Bacilli</taxon>
        <taxon>Bacillales</taxon>
        <taxon>Bacillaceae</taxon>
        <taxon>Psychrobacillus</taxon>
    </lineage>
</organism>
<dbReference type="PROSITE" id="PS00687">
    <property type="entry name" value="ALDEHYDE_DEHYDR_GLU"/>
    <property type="match status" value="1"/>
</dbReference>
<dbReference type="InterPro" id="IPR016162">
    <property type="entry name" value="Ald_DH_N"/>
</dbReference>
<keyword evidence="2 4" id="KW-0560">Oxidoreductase</keyword>
<feature type="active site" evidence="5">
    <location>
        <position position="248"/>
    </location>
</feature>
<dbReference type="InterPro" id="IPR012394">
    <property type="entry name" value="Aldehyde_DH_NAD(P)"/>
</dbReference>
<dbReference type="PIRSF" id="PIRSF036492">
    <property type="entry name" value="ALDH"/>
    <property type="match status" value="1"/>
</dbReference>
<keyword evidence="3" id="KW-0520">NAD</keyword>
<dbReference type="EMBL" id="FOXU01000001">
    <property type="protein sequence ID" value="SFQ22953.1"/>
    <property type="molecule type" value="Genomic_DNA"/>
</dbReference>
<evidence type="ECO:0000256" key="3">
    <source>
        <dbReference type="ARBA" id="ARBA00023027"/>
    </source>
</evidence>
<name>A0A1I5WT60_9BACI</name>
<evidence type="ECO:0000256" key="1">
    <source>
        <dbReference type="ARBA" id="ARBA00009986"/>
    </source>
</evidence>
<dbReference type="FunFam" id="3.40.309.10:FF:000003">
    <property type="entry name" value="Aldehyde dehydrogenase"/>
    <property type="match status" value="1"/>
</dbReference>
<dbReference type="GO" id="GO:0004029">
    <property type="term" value="F:aldehyde dehydrogenase (NAD+) activity"/>
    <property type="evidence" value="ECO:0007669"/>
    <property type="project" value="TreeGrafter"/>
</dbReference>
<evidence type="ECO:0000256" key="2">
    <source>
        <dbReference type="ARBA" id="ARBA00023002"/>
    </source>
</evidence>
<dbReference type="FunFam" id="3.40.605.10:FF:000004">
    <property type="entry name" value="Aldehyde dehydrogenase"/>
    <property type="match status" value="1"/>
</dbReference>
<dbReference type="PANTHER" id="PTHR43570">
    <property type="entry name" value="ALDEHYDE DEHYDROGENASE"/>
    <property type="match status" value="1"/>
</dbReference>
<dbReference type="PANTHER" id="PTHR43570:SF16">
    <property type="entry name" value="ALDEHYDE DEHYDROGENASE TYPE III, ISOFORM Q"/>
    <property type="match status" value="1"/>
</dbReference>